<dbReference type="EMBL" id="CM042049">
    <property type="protein sequence ID" value="KAI3749044.1"/>
    <property type="molecule type" value="Genomic_DNA"/>
</dbReference>
<evidence type="ECO:0000313" key="1">
    <source>
        <dbReference type="EMBL" id="KAI3749044.1"/>
    </source>
</evidence>
<evidence type="ECO:0000313" key="2">
    <source>
        <dbReference type="Proteomes" id="UP001055879"/>
    </source>
</evidence>
<protein>
    <submittedName>
        <fullName evidence="1">Uncharacterized protein</fullName>
    </submittedName>
</protein>
<keyword evidence="2" id="KW-1185">Reference proteome</keyword>
<sequence>MLDQVYGVIWYYNHNQIAIALNLIMGKLCGGGFFLLFILATAKFGFGADNPSSGCLEQERYALLRFKNSLILDPFDRLSSWDGDNCCRWAGVGCDNVTGHVTRLDLGSNIAGSTEQLEGNGLNSSLAELTRLRYMDLSGNYFRSNQVPEFIGSMTHLEFLNLSSAGFSGIVPQQIGNLSSLRVLDLSEMELVVDDFIWVSRLLSLEHLDLSGVRIGEARNFDKVLFNMIPSLLELRLSGCDLSNHHFDRTHLDSNLTLSSIQTLDLSSNLFEDDFPLFLQNLTSLRVLDLSTNKLNSSIPDMKNVVKLNLAGNRFRHIQDTKVWSLCWIKWLDLAFNYMEGGLDGPSTNVSECTQFGFETLILNENKFSGTIPASLEKLTALKRLDLGYNLLKGTIPESLGNLTSLREFDLSGNQLTGSIPRSFGNLMALRKLDLSSNLLNGAIPSSLGRLSNLEILYLNINMLSSIPFSLGNLSELQFLDLSSNLLQGSLPESIGQLSKLQFLDLSNNSLVGEVTEAHFVNASSLKHLAATSNHMLSFKISPNWVPPFQISHVLLGSCKLASEFPLWIRTQRNLVILILSNTSIYGPLPDWLRELPVIVILDLSHNFLNGPLTNLPSNQTTEPLRTFPFIERLADYASVSRLLLLKNNLFNGSIPDSLCNATDLVILDLSRNMLSGNLPRCFENLKELNIMILSSNRLSGVIPSSIGHLGSSLQWLHLNNNSFHGELPETLANCTSLDVLDLGENRFSGNIPNWIGEKIKFSGGIPLELCQSSELQIMDLGDNNLTGTIPRCFQKLNGMTGGDSNLYFSGGFEQSVIQVIRGVSLEYTTIMRYVVNMDLSSNQLVGEIPQELTILSGLIGLNLSHNHLTGRIPDRIGDMNSLMSLDLSVNDLSSVIPPSISDLTFLSHLNLSYNKLSGRIPTGSQLQTLVDPSIYAGNNELCGSTIPKKCTGDKVSTNGRNAEKDEDDDDDDLENIWIYATISGFTTGFMGILGILMYNKRCRFAFFGFVEVYIWKKMKA</sequence>
<comment type="caution">
    <text evidence="1">The sequence shown here is derived from an EMBL/GenBank/DDBJ whole genome shotgun (WGS) entry which is preliminary data.</text>
</comment>
<name>A0ACB9DQW3_ARCLA</name>
<accession>A0ACB9DQW3</accession>
<dbReference type="Proteomes" id="UP001055879">
    <property type="component" value="Linkage Group LG03"/>
</dbReference>
<proteinExistence type="predicted"/>
<reference evidence="2" key="1">
    <citation type="journal article" date="2022" name="Mol. Ecol. Resour.">
        <title>The genomes of chicory, endive, great burdock and yacon provide insights into Asteraceae palaeo-polyploidization history and plant inulin production.</title>
        <authorList>
            <person name="Fan W."/>
            <person name="Wang S."/>
            <person name="Wang H."/>
            <person name="Wang A."/>
            <person name="Jiang F."/>
            <person name="Liu H."/>
            <person name="Zhao H."/>
            <person name="Xu D."/>
            <person name="Zhang Y."/>
        </authorList>
    </citation>
    <scope>NUCLEOTIDE SEQUENCE [LARGE SCALE GENOMIC DNA]</scope>
    <source>
        <strain evidence="2">cv. Niubang</strain>
    </source>
</reference>
<gene>
    <name evidence="1" type="ORF">L6452_12582</name>
</gene>
<reference evidence="1 2" key="2">
    <citation type="journal article" date="2022" name="Mol. Ecol. Resour.">
        <title>The genomes of chicory, endive, great burdock and yacon provide insights into Asteraceae paleo-polyploidization history and plant inulin production.</title>
        <authorList>
            <person name="Fan W."/>
            <person name="Wang S."/>
            <person name="Wang H."/>
            <person name="Wang A."/>
            <person name="Jiang F."/>
            <person name="Liu H."/>
            <person name="Zhao H."/>
            <person name="Xu D."/>
            <person name="Zhang Y."/>
        </authorList>
    </citation>
    <scope>NUCLEOTIDE SEQUENCE [LARGE SCALE GENOMIC DNA]</scope>
    <source>
        <strain evidence="2">cv. Niubang</strain>
    </source>
</reference>
<organism evidence="1 2">
    <name type="scientific">Arctium lappa</name>
    <name type="common">Greater burdock</name>
    <name type="synonym">Lappa major</name>
    <dbReference type="NCBI Taxonomy" id="4217"/>
    <lineage>
        <taxon>Eukaryota</taxon>
        <taxon>Viridiplantae</taxon>
        <taxon>Streptophyta</taxon>
        <taxon>Embryophyta</taxon>
        <taxon>Tracheophyta</taxon>
        <taxon>Spermatophyta</taxon>
        <taxon>Magnoliopsida</taxon>
        <taxon>eudicotyledons</taxon>
        <taxon>Gunneridae</taxon>
        <taxon>Pentapetalae</taxon>
        <taxon>asterids</taxon>
        <taxon>campanulids</taxon>
        <taxon>Asterales</taxon>
        <taxon>Asteraceae</taxon>
        <taxon>Carduoideae</taxon>
        <taxon>Cardueae</taxon>
        <taxon>Arctiinae</taxon>
        <taxon>Arctium</taxon>
    </lineage>
</organism>